<evidence type="ECO:0000256" key="2">
    <source>
        <dbReference type="ARBA" id="ARBA00022448"/>
    </source>
</evidence>
<feature type="transmembrane region" description="Helical" evidence="7">
    <location>
        <begin position="378"/>
        <end position="398"/>
    </location>
</feature>
<evidence type="ECO:0000313" key="10">
    <source>
        <dbReference type="Proteomes" id="UP000721954"/>
    </source>
</evidence>
<feature type="transmembrane region" description="Helical" evidence="7">
    <location>
        <begin position="159"/>
        <end position="182"/>
    </location>
</feature>
<keyword evidence="5 7" id="KW-1133">Transmembrane helix</keyword>
<dbReference type="CDD" id="cd17369">
    <property type="entry name" value="MFS_ShiA_like"/>
    <property type="match status" value="1"/>
</dbReference>
<feature type="transmembrane region" description="Helical" evidence="7">
    <location>
        <begin position="410"/>
        <end position="430"/>
    </location>
</feature>
<feature type="transmembrane region" description="Helical" evidence="7">
    <location>
        <begin position="314"/>
        <end position="333"/>
    </location>
</feature>
<evidence type="ECO:0000256" key="3">
    <source>
        <dbReference type="ARBA" id="ARBA00022475"/>
    </source>
</evidence>
<evidence type="ECO:0000256" key="6">
    <source>
        <dbReference type="ARBA" id="ARBA00023136"/>
    </source>
</evidence>
<comment type="caution">
    <text evidence="9">The sequence shown here is derived from an EMBL/GenBank/DDBJ whole genome shotgun (WGS) entry which is preliminary data.</text>
</comment>
<dbReference type="PROSITE" id="PS50850">
    <property type="entry name" value="MFS"/>
    <property type="match status" value="1"/>
</dbReference>
<reference evidence="9 10" key="1">
    <citation type="submission" date="2021-02" db="EMBL/GenBank/DDBJ databases">
        <title>Streptomyces spirodelae sp. nov., isolated from duckweed.</title>
        <authorList>
            <person name="Saimee Y."/>
            <person name="Duangmal K."/>
        </authorList>
    </citation>
    <scope>NUCLEOTIDE SEQUENCE [LARGE SCALE GENOMIC DNA]</scope>
    <source>
        <strain evidence="9 10">DSM 42105</strain>
    </source>
</reference>
<dbReference type="InterPro" id="IPR020846">
    <property type="entry name" value="MFS_dom"/>
</dbReference>
<keyword evidence="2" id="KW-0813">Transport</keyword>
<dbReference type="SUPFAM" id="SSF103473">
    <property type="entry name" value="MFS general substrate transporter"/>
    <property type="match status" value="1"/>
</dbReference>
<dbReference type="Pfam" id="PF07690">
    <property type="entry name" value="MFS_1"/>
    <property type="match status" value="1"/>
</dbReference>
<proteinExistence type="predicted"/>
<feature type="transmembrane region" description="Helical" evidence="7">
    <location>
        <begin position="95"/>
        <end position="112"/>
    </location>
</feature>
<dbReference type="GeneID" id="96262716"/>
<dbReference type="InterPro" id="IPR011701">
    <property type="entry name" value="MFS"/>
</dbReference>
<protein>
    <submittedName>
        <fullName evidence="9">MHS family MFS transporter</fullName>
    </submittedName>
</protein>
<dbReference type="RefSeq" id="WP_209213894.1">
    <property type="nucleotide sequence ID" value="NZ_JAFFZM010000022.1"/>
</dbReference>
<dbReference type="InterPro" id="IPR036259">
    <property type="entry name" value="MFS_trans_sf"/>
</dbReference>
<comment type="subcellular location">
    <subcellularLocation>
        <location evidence="1">Cell membrane</location>
        <topology evidence="1">Multi-pass membrane protein</topology>
    </subcellularLocation>
</comment>
<organism evidence="9 10">
    <name type="scientific">Streptomyces smyrnaeus</name>
    <dbReference type="NCBI Taxonomy" id="1387713"/>
    <lineage>
        <taxon>Bacteria</taxon>
        <taxon>Bacillati</taxon>
        <taxon>Actinomycetota</taxon>
        <taxon>Actinomycetes</taxon>
        <taxon>Kitasatosporales</taxon>
        <taxon>Streptomycetaceae</taxon>
        <taxon>Streptomyces</taxon>
    </lineage>
</organism>
<dbReference type="Proteomes" id="UP000721954">
    <property type="component" value="Unassembled WGS sequence"/>
</dbReference>
<dbReference type="EMBL" id="JAFFZM010000022">
    <property type="protein sequence ID" value="MBO8202349.1"/>
    <property type="molecule type" value="Genomic_DNA"/>
</dbReference>
<evidence type="ECO:0000256" key="1">
    <source>
        <dbReference type="ARBA" id="ARBA00004651"/>
    </source>
</evidence>
<keyword evidence="4 7" id="KW-0812">Transmembrane</keyword>
<accession>A0ABS3Y3W2</accession>
<feature type="transmembrane region" description="Helical" evidence="7">
    <location>
        <begin position="194"/>
        <end position="215"/>
    </location>
</feature>
<dbReference type="PANTHER" id="PTHR43045:SF1">
    <property type="entry name" value="SHIKIMATE TRANSPORTER"/>
    <property type="match status" value="1"/>
</dbReference>
<evidence type="ECO:0000256" key="5">
    <source>
        <dbReference type="ARBA" id="ARBA00022989"/>
    </source>
</evidence>
<feature type="transmembrane region" description="Helical" evidence="7">
    <location>
        <begin position="283"/>
        <end position="302"/>
    </location>
</feature>
<feature type="transmembrane region" description="Helical" evidence="7">
    <location>
        <begin position="250"/>
        <end position="271"/>
    </location>
</feature>
<feature type="domain" description="Major facilitator superfamily (MFS) profile" evidence="8">
    <location>
        <begin position="21"/>
        <end position="434"/>
    </location>
</feature>
<keyword evidence="10" id="KW-1185">Reference proteome</keyword>
<gene>
    <name evidence="9" type="ORF">JW613_29285</name>
</gene>
<feature type="transmembrane region" description="Helical" evidence="7">
    <location>
        <begin position="339"/>
        <end position="358"/>
    </location>
</feature>
<dbReference type="PANTHER" id="PTHR43045">
    <property type="entry name" value="SHIKIMATE TRANSPORTER"/>
    <property type="match status" value="1"/>
</dbReference>
<dbReference type="Gene3D" id="1.20.1250.20">
    <property type="entry name" value="MFS general substrate transporter like domains"/>
    <property type="match status" value="2"/>
</dbReference>
<feature type="transmembrane region" description="Helical" evidence="7">
    <location>
        <begin position="55"/>
        <end position="74"/>
    </location>
</feature>
<evidence type="ECO:0000256" key="7">
    <source>
        <dbReference type="SAM" id="Phobius"/>
    </source>
</evidence>
<name>A0ABS3Y3W2_9ACTN</name>
<sequence>MNSIDSTGESGGHRRAAPGRTAVATLAGTTLEWYDFFLYGTAAALVFDKQFFPSLSSAAGTLAAFGTLAVGFVARPLGGLVFGHFGDRIGRKATLVVSLLLMGVGSTLIGVIPTYESIGFWAPVLLVVLRIVQGIGLGGEGAGATLMSMEHAPAGKRNLYAGFPQMGTPAGLVLANLIFLGTNSSMPDAAFAAWGWRIPFLLSIVLVAVGLTIRLRVTESPSFNRVLEQDAVVRFPLAESLKVGFPRLGLTLLAVVANSAVAYVFMVFTLSYGTKHLGYDKQFLILGVTGAAVLWFATIPLWTRVADRHGRRTMFVGGSMAILVWCALFFPLLDTGNSVLTVVALAGMGLVIPVTHCVQGGIIADTFPAHVRYSGSSLILQAGAILGGGLAPMISTALLNSGGSSAGVTWYLVAICGVSLLGAAALFRLVPDGAPGPVALPEPGGEAWTAPR</sequence>
<evidence type="ECO:0000313" key="9">
    <source>
        <dbReference type="EMBL" id="MBO8202349.1"/>
    </source>
</evidence>
<keyword evidence="3" id="KW-1003">Cell membrane</keyword>
<evidence type="ECO:0000259" key="8">
    <source>
        <dbReference type="PROSITE" id="PS50850"/>
    </source>
</evidence>
<keyword evidence="6 7" id="KW-0472">Membrane</keyword>
<evidence type="ECO:0000256" key="4">
    <source>
        <dbReference type="ARBA" id="ARBA00022692"/>
    </source>
</evidence>
<feature type="transmembrane region" description="Helical" evidence="7">
    <location>
        <begin position="118"/>
        <end position="138"/>
    </location>
</feature>